<gene>
    <name evidence="2" type="ORF">MES4922_220023</name>
</gene>
<sequence length="92" mass="11119">MKMLVTLVAGIAMAGCISVAAADPWKDESGHGKWQGRYQDEDDYERKRERYSNKKEFRRGNCKIERKWEGDEYKEEVKCKRGFRRPRYIYRY</sequence>
<comment type="caution">
    <text evidence="2">The sequence shown here is derived from an EMBL/GenBank/DDBJ whole genome shotgun (WGS) entry which is preliminary data.</text>
</comment>
<keyword evidence="3" id="KW-1185">Reference proteome</keyword>
<dbReference type="PROSITE" id="PS51257">
    <property type="entry name" value="PROKAR_LIPOPROTEIN"/>
    <property type="match status" value="1"/>
</dbReference>
<feature type="chain" id="PRO_5046845331" evidence="1">
    <location>
        <begin position="22"/>
        <end position="92"/>
    </location>
</feature>
<dbReference type="EMBL" id="CAKXZS010000015">
    <property type="protein sequence ID" value="CAH2399718.1"/>
    <property type="molecule type" value="Genomic_DNA"/>
</dbReference>
<dbReference type="Proteomes" id="UP001152604">
    <property type="component" value="Unassembled WGS sequence"/>
</dbReference>
<evidence type="ECO:0000313" key="2">
    <source>
        <dbReference type="EMBL" id="CAH2399718.1"/>
    </source>
</evidence>
<organism evidence="2 3">
    <name type="scientific">Mesorhizobium ventifaucium</name>
    <dbReference type="NCBI Taxonomy" id="666020"/>
    <lineage>
        <taxon>Bacteria</taxon>
        <taxon>Pseudomonadati</taxon>
        <taxon>Pseudomonadota</taxon>
        <taxon>Alphaproteobacteria</taxon>
        <taxon>Hyphomicrobiales</taxon>
        <taxon>Phyllobacteriaceae</taxon>
        <taxon>Mesorhizobium</taxon>
    </lineage>
</organism>
<keyword evidence="1" id="KW-0732">Signal</keyword>
<feature type="signal peptide" evidence="1">
    <location>
        <begin position="1"/>
        <end position="21"/>
    </location>
</feature>
<evidence type="ECO:0000313" key="3">
    <source>
        <dbReference type="Proteomes" id="UP001152604"/>
    </source>
</evidence>
<protein>
    <submittedName>
        <fullName evidence="2">Signal peptide protein</fullName>
    </submittedName>
</protein>
<proteinExistence type="predicted"/>
<dbReference type="RefSeq" id="WP_254025150.1">
    <property type="nucleotide sequence ID" value="NZ_CAKXZS010000015.1"/>
</dbReference>
<accession>A0ABM9DSP6</accession>
<reference evidence="2" key="1">
    <citation type="submission" date="2022-03" db="EMBL/GenBank/DDBJ databases">
        <authorList>
            <person name="Brunel B."/>
        </authorList>
    </citation>
    <scope>NUCLEOTIDE SEQUENCE</scope>
    <source>
        <strain evidence="2">STM4922sample</strain>
    </source>
</reference>
<name>A0ABM9DSP6_9HYPH</name>
<evidence type="ECO:0000256" key="1">
    <source>
        <dbReference type="SAM" id="SignalP"/>
    </source>
</evidence>